<dbReference type="OrthoDB" id="9759796at2"/>
<dbReference type="InterPro" id="IPR023343">
    <property type="entry name" value="Penicillin_amidase_dom1"/>
</dbReference>
<feature type="active site" description="Nucleophile" evidence="4">
    <location>
        <position position="272"/>
    </location>
</feature>
<dbReference type="HOGENOM" id="CLU_011790_0_1_3"/>
<feature type="binding site" evidence="5">
    <location>
        <position position="195"/>
    </location>
    <ligand>
        <name>Ca(2+)</name>
        <dbReference type="ChEBI" id="CHEBI:29108"/>
    </ligand>
</feature>
<keyword evidence="6" id="KW-1133">Transmembrane helix</keyword>
<dbReference type="PIRSF" id="PIRSF001227">
    <property type="entry name" value="Pen_acylase"/>
    <property type="match status" value="1"/>
</dbReference>
<gene>
    <name evidence="7" type="ORF">GKIL_2080</name>
</gene>
<dbReference type="EC" id="3.5.1.11" evidence="7"/>
<dbReference type="InterPro" id="IPR014395">
    <property type="entry name" value="Pen/GL7ACA/AHL_acylase"/>
</dbReference>
<dbReference type="GO" id="GO:0046872">
    <property type="term" value="F:metal ion binding"/>
    <property type="evidence" value="ECO:0007669"/>
    <property type="project" value="UniProtKB-KW"/>
</dbReference>
<dbReference type="Pfam" id="PF01804">
    <property type="entry name" value="Penicil_amidase"/>
    <property type="match status" value="1"/>
</dbReference>
<feature type="binding site" evidence="5">
    <location>
        <position position="344"/>
    </location>
    <ligand>
        <name>Ca(2+)</name>
        <dbReference type="ChEBI" id="CHEBI:29108"/>
    </ligand>
</feature>
<keyword evidence="6" id="KW-0472">Membrane</keyword>
<feature type="binding site" evidence="5">
    <location>
        <position position="347"/>
    </location>
    <ligand>
        <name>Ca(2+)</name>
        <dbReference type="ChEBI" id="CHEBI:29108"/>
    </ligand>
</feature>
<evidence type="ECO:0000313" key="8">
    <source>
        <dbReference type="Proteomes" id="UP000017396"/>
    </source>
</evidence>
<name>U5QHE1_GLOK1</name>
<evidence type="ECO:0000256" key="2">
    <source>
        <dbReference type="ARBA" id="ARBA00022801"/>
    </source>
</evidence>
<dbReference type="CDD" id="cd03747">
    <property type="entry name" value="Ntn_PGA_like"/>
    <property type="match status" value="1"/>
</dbReference>
<dbReference type="InterPro" id="IPR043147">
    <property type="entry name" value="Penicillin_amidase_A-knob"/>
</dbReference>
<evidence type="ECO:0000256" key="6">
    <source>
        <dbReference type="SAM" id="Phobius"/>
    </source>
</evidence>
<organism evidence="7 8">
    <name type="scientific">Gloeobacter kilaueensis (strain ATCC BAA-2537 / CCAP 1431/1 / ULC 316 / JS1)</name>
    <dbReference type="NCBI Taxonomy" id="1183438"/>
    <lineage>
        <taxon>Bacteria</taxon>
        <taxon>Bacillati</taxon>
        <taxon>Cyanobacteriota</taxon>
        <taxon>Cyanophyceae</taxon>
        <taxon>Gloeobacterales</taxon>
        <taxon>Gloeobacteraceae</taxon>
        <taxon>Gloeobacter</taxon>
    </lineage>
</organism>
<dbReference type="Gene3D" id="1.10.1400.10">
    <property type="match status" value="1"/>
</dbReference>
<evidence type="ECO:0000313" key="7">
    <source>
        <dbReference type="EMBL" id="AGY58326.1"/>
    </source>
</evidence>
<accession>U5QHE1</accession>
<dbReference type="eggNOG" id="COG2366">
    <property type="taxonomic scope" value="Bacteria"/>
</dbReference>
<dbReference type="Gene3D" id="1.10.439.10">
    <property type="entry name" value="Penicillin Amidohydrolase, domain 1"/>
    <property type="match status" value="1"/>
</dbReference>
<sequence>MLKGRTWAKRLLQVLGALGVLVVLTGAGAYLWLRRNLPVVDGTVQVKGITATVTISRDRDAVPHIKAATAADALFGLGYVHAQDRLWQMEFQRRIGCGRLSEILGEATLKTDRFLRTVGLCRAAQTAWQRQRPQMKRFIEAYVAGINAFVGAHHGGELPVEFTLLGFEPEPWQPVDVMVWQKVLALNLNGAGSDELLRSRLIARVGTERAAQLFPAYTSDGPIIVSAGPAQPEKKLPTRLSGRVNLPAYRQLVAQIQDVQKLLGSDPLATGSNSWVVSGRHTTTGKPLLANDPHLGTQIPSVWYLAHVEGGNFDAIGASFPGLPGFAIGHNARIAWGVTNLEADVQDLFIEQLDASGNRYRLGNRWLPLTRIAERIKVKGADDTVLTVRLTRHGPLISDATGTAGSQERPLALRWSALDDEDRTIEAFLELATAQNWQAFTRALSLYNAPAQNFIYADRDGHIGYHAAGAIPVRAEGDGSVPVPGWQGRYDWQRYVPFAGLPHTFDPPEGWIVTANNKPVPDSYPYFLGSNWAPPYRAERIVEQLRSRARLSADDMAALQMDTTSTFTRRMRPLLARVLPFDARSRQAIAELGRWDGRADAESAGASIFWAWYLHIPAALFADELGADLAKEYLQRAGTLGKAIPAILTSFPAWCDDVRTPAREDCPTTLQRALAAGLADMAHRQSSDDPARWRWQQVHQAIFPHNPFDKVAALKPFFSRAIGNGGDSFTVNVATVSALDPYNQYHSPSYRQIVDLSRLDASRFMHTTGQSGNVLSEHYADLIGPWQRGTYLPMRFTDVQSKAKLVLEPDK</sequence>
<dbReference type="PANTHER" id="PTHR34218">
    <property type="entry name" value="PEPTIDASE S45 PENICILLIN AMIDASE"/>
    <property type="match status" value="1"/>
</dbReference>
<dbReference type="Gene3D" id="3.60.20.10">
    <property type="entry name" value="Glutamine Phosphoribosylpyrophosphate, subunit 1, domain 1"/>
    <property type="match status" value="1"/>
</dbReference>
<evidence type="ECO:0000256" key="1">
    <source>
        <dbReference type="ARBA" id="ARBA00006586"/>
    </source>
</evidence>
<dbReference type="Gene3D" id="2.30.120.10">
    <property type="match status" value="1"/>
</dbReference>
<dbReference type="RefSeq" id="WP_023173458.1">
    <property type="nucleotide sequence ID" value="NC_022600.1"/>
</dbReference>
<dbReference type="STRING" id="1183438.GKIL_2080"/>
<keyword evidence="8" id="KW-1185">Reference proteome</keyword>
<dbReference type="PANTHER" id="PTHR34218:SF4">
    <property type="entry name" value="ACYL-HOMOSERINE LACTONE ACYLASE QUIP"/>
    <property type="match status" value="1"/>
</dbReference>
<keyword evidence="5" id="KW-0106">Calcium</keyword>
<feature type="transmembrane region" description="Helical" evidence="6">
    <location>
        <begin position="12"/>
        <end position="33"/>
    </location>
</feature>
<evidence type="ECO:0000256" key="4">
    <source>
        <dbReference type="PIRSR" id="PIRSR001227-1"/>
    </source>
</evidence>
<evidence type="ECO:0000256" key="3">
    <source>
        <dbReference type="ARBA" id="ARBA00023145"/>
    </source>
</evidence>
<keyword evidence="2 7" id="KW-0378">Hydrolase</keyword>
<keyword evidence="3" id="KW-0865">Zymogen</keyword>
<dbReference type="InterPro" id="IPR002692">
    <property type="entry name" value="S45"/>
</dbReference>
<protein>
    <submittedName>
        <fullName evidence="7">Peptidase S45 penicillin amidase</fullName>
        <ecNumber evidence="7">3.5.1.11</ecNumber>
    </submittedName>
</protein>
<dbReference type="SUPFAM" id="SSF56235">
    <property type="entry name" value="N-terminal nucleophile aminohydrolases (Ntn hydrolases)"/>
    <property type="match status" value="1"/>
</dbReference>
<comment type="cofactor">
    <cofactor evidence="5">
        <name>Ca(2+)</name>
        <dbReference type="ChEBI" id="CHEBI:29108"/>
    </cofactor>
    <text evidence="5">Binds 1 Ca(2+) ion per dimer.</text>
</comment>
<dbReference type="GO" id="GO:0008953">
    <property type="term" value="F:penicillin amidase activity"/>
    <property type="evidence" value="ECO:0007669"/>
    <property type="project" value="UniProtKB-EC"/>
</dbReference>
<dbReference type="MEROPS" id="S45.003"/>
<proteinExistence type="inferred from homology"/>
<dbReference type="AlphaFoldDB" id="U5QHE1"/>
<dbReference type="InterPro" id="IPR029055">
    <property type="entry name" value="Ntn_hydrolases_N"/>
</dbReference>
<dbReference type="GO" id="GO:0017000">
    <property type="term" value="P:antibiotic biosynthetic process"/>
    <property type="evidence" value="ECO:0007669"/>
    <property type="project" value="InterPro"/>
</dbReference>
<keyword evidence="5" id="KW-0479">Metal-binding</keyword>
<comment type="similarity">
    <text evidence="1">Belongs to the peptidase S45 family.</text>
</comment>
<dbReference type="InterPro" id="IPR043146">
    <property type="entry name" value="Penicillin_amidase_N_B-knob"/>
</dbReference>
<dbReference type="KEGG" id="glj:GKIL_2080"/>
<reference evidence="7 8" key="1">
    <citation type="journal article" date="2013" name="PLoS ONE">
        <title>Cultivation and Complete Genome Sequencing of Gloeobacter kilaueensis sp. nov., from a Lava Cave in Kilauea Caldera, Hawai'i.</title>
        <authorList>
            <person name="Saw J.H."/>
            <person name="Schatz M."/>
            <person name="Brown M.V."/>
            <person name="Kunkel D.D."/>
            <person name="Foster J.S."/>
            <person name="Shick H."/>
            <person name="Christensen S."/>
            <person name="Hou S."/>
            <person name="Wan X."/>
            <person name="Donachie S.P."/>
        </authorList>
    </citation>
    <scope>NUCLEOTIDE SEQUENCE [LARGE SCALE GENOMIC DNA]</scope>
    <source>
        <strain evidence="8">JS</strain>
    </source>
</reference>
<evidence type="ECO:0000256" key="5">
    <source>
        <dbReference type="PIRSR" id="PIRSR001227-2"/>
    </source>
</evidence>
<keyword evidence="6" id="KW-0812">Transmembrane</keyword>
<dbReference type="EMBL" id="CP003587">
    <property type="protein sequence ID" value="AGY58326.1"/>
    <property type="molecule type" value="Genomic_DNA"/>
</dbReference>
<dbReference type="Proteomes" id="UP000017396">
    <property type="component" value="Chromosome"/>
</dbReference>